<gene>
    <name evidence="2" type="ORF">AD933_11490</name>
</gene>
<proteinExistence type="predicted"/>
<accession>A0A087PR06</accession>
<dbReference type="AlphaFoldDB" id="A0A087PR06"/>
<evidence type="ECO:0000256" key="1">
    <source>
        <dbReference type="ARBA" id="ARBA00023125"/>
    </source>
</evidence>
<dbReference type="InterPro" id="IPR011051">
    <property type="entry name" value="RmlC_Cupin_sf"/>
</dbReference>
<dbReference type="Pfam" id="PF07883">
    <property type="entry name" value="Cupin_2"/>
    <property type="match status" value="1"/>
</dbReference>
<evidence type="ECO:0000313" key="3">
    <source>
        <dbReference type="Proteomes" id="UP000075526"/>
    </source>
</evidence>
<dbReference type="InterPro" id="IPR050807">
    <property type="entry name" value="TransReg_Diox_bact_type"/>
</dbReference>
<organism evidence="2 3">
    <name type="scientific">Acetobacter malorum</name>
    <dbReference type="NCBI Taxonomy" id="178901"/>
    <lineage>
        <taxon>Bacteria</taxon>
        <taxon>Pseudomonadati</taxon>
        <taxon>Pseudomonadota</taxon>
        <taxon>Alphaproteobacteria</taxon>
        <taxon>Acetobacterales</taxon>
        <taxon>Acetobacteraceae</taxon>
        <taxon>Acetobacter</taxon>
    </lineage>
</organism>
<dbReference type="PANTHER" id="PTHR46797">
    <property type="entry name" value="HTH-TYPE TRANSCRIPTIONAL REGULATOR"/>
    <property type="match status" value="1"/>
</dbReference>
<dbReference type="InterPro" id="IPR010982">
    <property type="entry name" value="Lambda_DNA-bd_dom_sf"/>
</dbReference>
<dbReference type="PROSITE" id="PS50943">
    <property type="entry name" value="HTH_CROC1"/>
    <property type="match status" value="1"/>
</dbReference>
<dbReference type="InterPro" id="IPR013096">
    <property type="entry name" value="Cupin_2"/>
</dbReference>
<dbReference type="Gene3D" id="2.60.120.10">
    <property type="entry name" value="Jelly Rolls"/>
    <property type="match status" value="1"/>
</dbReference>
<evidence type="ECO:0000313" key="2">
    <source>
        <dbReference type="EMBL" id="KXV14742.1"/>
    </source>
</evidence>
<reference evidence="2 3" key="1">
    <citation type="submission" date="2015-06" db="EMBL/GenBank/DDBJ databases">
        <title>Improved classification and identification of acetic acid bacteria using matrix-assisted laser desorption/ionization time-of-flight mass spectrometry; Gluconobacter nephelii and Gluconobacter uchimurae are later heterotypic synonyms of Gluconobacter japonicus and Gluconobacter oxydans, respectively.</title>
        <authorList>
            <person name="Li L."/>
            <person name="Cleenwerck I."/>
            <person name="De Vuyst L."/>
            <person name="Vandamme P."/>
        </authorList>
    </citation>
    <scope>NUCLEOTIDE SEQUENCE [LARGE SCALE GENOMIC DNA]</scope>
    <source>
        <strain evidence="2 3">LMG 1552</strain>
    </source>
</reference>
<dbReference type="EMBL" id="LHZF01000171">
    <property type="protein sequence ID" value="KXV14742.1"/>
    <property type="molecule type" value="Genomic_DNA"/>
</dbReference>
<name>A0A087PR06_9PROT</name>
<dbReference type="InterPro" id="IPR014710">
    <property type="entry name" value="RmlC-like_jellyroll"/>
</dbReference>
<dbReference type="Proteomes" id="UP000075526">
    <property type="component" value="Unassembled WGS sequence"/>
</dbReference>
<dbReference type="InterPro" id="IPR001387">
    <property type="entry name" value="Cro/C1-type_HTH"/>
</dbReference>
<dbReference type="RefSeq" id="WP_043551040.1">
    <property type="nucleotide sequence ID" value="NZ_CALAZD010000158.1"/>
</dbReference>
<dbReference type="CDD" id="cd02209">
    <property type="entry name" value="cupin_XRE_C"/>
    <property type="match status" value="1"/>
</dbReference>
<dbReference type="SMART" id="SM00530">
    <property type="entry name" value="HTH_XRE"/>
    <property type="match status" value="1"/>
</dbReference>
<dbReference type="Pfam" id="PF01381">
    <property type="entry name" value="HTH_3"/>
    <property type="match status" value="1"/>
</dbReference>
<dbReference type="Gene3D" id="1.10.260.40">
    <property type="entry name" value="lambda repressor-like DNA-binding domains"/>
    <property type="match status" value="1"/>
</dbReference>
<keyword evidence="1" id="KW-0238">DNA-binding</keyword>
<protein>
    <submittedName>
        <fullName evidence="2">Aldehyde dehydrogenase</fullName>
    </submittedName>
</protein>
<dbReference type="SUPFAM" id="SSF47413">
    <property type="entry name" value="lambda repressor-like DNA-binding domains"/>
    <property type="match status" value="1"/>
</dbReference>
<dbReference type="PANTHER" id="PTHR46797:SF11">
    <property type="entry name" value="HTH-TYPE TRANSCRIPTIONAL REGULATOR PUUR"/>
    <property type="match status" value="1"/>
</dbReference>
<dbReference type="GO" id="GO:0003700">
    <property type="term" value="F:DNA-binding transcription factor activity"/>
    <property type="evidence" value="ECO:0007669"/>
    <property type="project" value="TreeGrafter"/>
</dbReference>
<dbReference type="GO" id="GO:0003677">
    <property type="term" value="F:DNA binding"/>
    <property type="evidence" value="ECO:0007669"/>
    <property type="project" value="UniProtKB-KW"/>
</dbReference>
<comment type="caution">
    <text evidence="2">The sequence shown here is derived from an EMBL/GenBank/DDBJ whole genome shotgun (WGS) entry which is preliminary data.</text>
</comment>
<dbReference type="PATRIC" id="fig|178901.10.peg.1422"/>
<sequence>MDVGGTLYALRTQRGLSQRELARRCGVANGTISLIESNAINPSVGLLRQIVHALPMNLSEFFAFEHLEERKLFYRASELREIGGKGISYRQIGTNLNGRALQMLDEVYAPRTDTGKTMLHHTGEEGGVVISGEIEVTVADQRAILGPGDAYYFDSNLPHRFRNIGKEPCHIVSAATPPSF</sequence>
<dbReference type="CDD" id="cd00093">
    <property type="entry name" value="HTH_XRE"/>
    <property type="match status" value="1"/>
</dbReference>
<dbReference type="GO" id="GO:0005829">
    <property type="term" value="C:cytosol"/>
    <property type="evidence" value="ECO:0007669"/>
    <property type="project" value="TreeGrafter"/>
</dbReference>
<dbReference type="SUPFAM" id="SSF51182">
    <property type="entry name" value="RmlC-like cupins"/>
    <property type="match status" value="1"/>
</dbReference>